<name>A0ABS9L7N2_9MICC</name>
<evidence type="ECO:0000313" key="2">
    <source>
        <dbReference type="Proteomes" id="UP001165368"/>
    </source>
</evidence>
<sequence length="45" mass="5041">MHPVEFEWYTDLPPTLHTVNEYVDIDDLVRTAQILALSALALTAG</sequence>
<accession>A0ABS9L7N2</accession>
<protein>
    <submittedName>
        <fullName evidence="1">Uncharacterized protein</fullName>
    </submittedName>
</protein>
<reference evidence="1" key="1">
    <citation type="submission" date="2022-01" db="EMBL/GenBank/DDBJ databases">
        <authorList>
            <person name="Jo J.-H."/>
            <person name="Im W.-T."/>
        </authorList>
    </citation>
    <scope>NUCLEOTIDE SEQUENCE</scope>
    <source>
        <strain evidence="1">I2-34</strain>
    </source>
</reference>
<gene>
    <name evidence="1" type="ORF">LVY72_11400</name>
</gene>
<keyword evidence="2" id="KW-1185">Reference proteome</keyword>
<dbReference type="EMBL" id="JAKLTQ010000007">
    <property type="protein sequence ID" value="MCG2622518.1"/>
    <property type="molecule type" value="Genomic_DNA"/>
</dbReference>
<dbReference type="Proteomes" id="UP001165368">
    <property type="component" value="Unassembled WGS sequence"/>
</dbReference>
<dbReference type="RefSeq" id="WP_237820903.1">
    <property type="nucleotide sequence ID" value="NZ_JAKLTQ010000007.1"/>
</dbReference>
<comment type="caution">
    <text evidence="1">The sequence shown here is derived from an EMBL/GenBank/DDBJ whole genome shotgun (WGS) entry which is preliminary data.</text>
</comment>
<evidence type="ECO:0000313" key="1">
    <source>
        <dbReference type="EMBL" id="MCG2622518.1"/>
    </source>
</evidence>
<proteinExistence type="predicted"/>
<organism evidence="1 2">
    <name type="scientific">Arthrobacter hankyongi</name>
    <dbReference type="NCBI Taxonomy" id="2904801"/>
    <lineage>
        <taxon>Bacteria</taxon>
        <taxon>Bacillati</taxon>
        <taxon>Actinomycetota</taxon>
        <taxon>Actinomycetes</taxon>
        <taxon>Micrococcales</taxon>
        <taxon>Micrococcaceae</taxon>
        <taxon>Arthrobacter</taxon>
    </lineage>
</organism>